<proteinExistence type="predicted"/>
<keyword evidence="3" id="KW-1185">Reference proteome</keyword>
<gene>
    <name evidence="2" type="ORF">CIG75_13595</name>
</gene>
<evidence type="ECO:0000313" key="3">
    <source>
        <dbReference type="Proteomes" id="UP000214688"/>
    </source>
</evidence>
<feature type="region of interest" description="Disordered" evidence="1">
    <location>
        <begin position="1"/>
        <end position="34"/>
    </location>
</feature>
<evidence type="ECO:0000313" key="2">
    <source>
        <dbReference type="EMBL" id="ASS75887.1"/>
    </source>
</evidence>
<protein>
    <submittedName>
        <fullName evidence="2">Uncharacterized protein</fullName>
    </submittedName>
</protein>
<accession>A0A223D3B5</accession>
<dbReference type="EMBL" id="CP022657">
    <property type="protein sequence ID" value="ASS75887.1"/>
    <property type="molecule type" value="Genomic_DNA"/>
</dbReference>
<evidence type="ECO:0000256" key="1">
    <source>
        <dbReference type="SAM" id="MobiDB-lite"/>
    </source>
</evidence>
<dbReference type="AlphaFoldDB" id="A0A223D3B5"/>
<dbReference type="KEGG" id="tab:CIG75_13595"/>
<reference evidence="2 3" key="1">
    <citation type="journal article" date="2015" name="Int. J. Syst. Evol. Microbiol.">
        <title>Tumebacillus algifaecis sp. nov., isolated from decomposing algal scum.</title>
        <authorList>
            <person name="Wu Y.F."/>
            <person name="Zhang B."/>
            <person name="Xing P."/>
            <person name="Wu Q.L."/>
            <person name="Liu S.J."/>
        </authorList>
    </citation>
    <scope>NUCLEOTIDE SEQUENCE [LARGE SCALE GENOMIC DNA]</scope>
    <source>
        <strain evidence="2 3">THMBR28</strain>
    </source>
</reference>
<feature type="compositionally biased region" description="Basic and acidic residues" evidence="1">
    <location>
        <begin position="18"/>
        <end position="29"/>
    </location>
</feature>
<sequence length="272" mass="29622">MAATPGQKAEESTSIQGHSDENFEIRGAQDEESMVESVSEIGGIALGAVALLVPGLGPVLTGGPMAGQAVGETVGHYLRAQMGADRQTEQAETTRESESTDAKSGAFFIAVDTYSDEEADYAANIMEQHGGKVTRMTVATEADRELPEVEVRYIPADAEVRYVARQEATDHELRPKTQEIPQSLQILHDLPNQQYLPLADTGYGTAQFPQFPRYPTEQNARPRRAQDGYALDPVAPLSPINWIDPNIGLGNYDLYDPATRAQDNSQPPDHLK</sequence>
<name>A0A223D3B5_9BACL</name>
<organism evidence="2 3">
    <name type="scientific">Tumebacillus algifaecis</name>
    <dbReference type="NCBI Taxonomy" id="1214604"/>
    <lineage>
        <taxon>Bacteria</taxon>
        <taxon>Bacillati</taxon>
        <taxon>Bacillota</taxon>
        <taxon>Bacilli</taxon>
        <taxon>Bacillales</taxon>
        <taxon>Alicyclobacillaceae</taxon>
        <taxon>Tumebacillus</taxon>
    </lineage>
</organism>
<dbReference type="Proteomes" id="UP000214688">
    <property type="component" value="Chromosome"/>
</dbReference>
<feature type="compositionally biased region" description="Basic and acidic residues" evidence="1">
    <location>
        <begin position="86"/>
        <end position="101"/>
    </location>
</feature>
<feature type="region of interest" description="Disordered" evidence="1">
    <location>
        <begin position="83"/>
        <end position="102"/>
    </location>
</feature>